<dbReference type="InterPro" id="IPR000873">
    <property type="entry name" value="AMP-dep_synth/lig_dom"/>
</dbReference>
<dbReference type="InterPro" id="IPR025110">
    <property type="entry name" value="AMP-bd_C"/>
</dbReference>
<dbReference type="SUPFAM" id="SSF56801">
    <property type="entry name" value="Acetyl-CoA synthetase-like"/>
    <property type="match status" value="1"/>
</dbReference>
<comment type="caution">
    <text evidence="6">The sequence shown here is derived from an EMBL/GenBank/DDBJ whole genome shotgun (WGS) entry which is preliminary data.</text>
</comment>
<dbReference type="NCBIfam" id="NF005797">
    <property type="entry name" value="PRK07638.1"/>
    <property type="match status" value="1"/>
</dbReference>
<dbReference type="PANTHER" id="PTHR43201:SF5">
    <property type="entry name" value="MEDIUM-CHAIN ACYL-COA LIGASE ACSF2, MITOCHONDRIAL"/>
    <property type="match status" value="1"/>
</dbReference>
<dbReference type="InterPro" id="IPR020845">
    <property type="entry name" value="AMP-binding_CS"/>
</dbReference>
<dbReference type="EMBL" id="NKHG01000087">
    <property type="protein sequence ID" value="PCK20689.1"/>
    <property type="molecule type" value="Genomic_DNA"/>
</dbReference>
<evidence type="ECO:0000256" key="1">
    <source>
        <dbReference type="ARBA" id="ARBA00006432"/>
    </source>
</evidence>
<gene>
    <name evidence="6" type="ORF">CEY02_12090</name>
</gene>
<dbReference type="Pfam" id="PF13193">
    <property type="entry name" value="AMP-binding_C"/>
    <property type="match status" value="1"/>
</dbReference>
<dbReference type="GO" id="GO:0031956">
    <property type="term" value="F:medium-chain fatty acid-CoA ligase activity"/>
    <property type="evidence" value="ECO:0007669"/>
    <property type="project" value="TreeGrafter"/>
</dbReference>
<protein>
    <submittedName>
        <fullName evidence="6">Acyl-CoA synthetase</fullName>
    </submittedName>
</protein>
<feature type="transmembrane region" description="Helical" evidence="3">
    <location>
        <begin position="54"/>
        <end position="76"/>
    </location>
</feature>
<keyword evidence="2" id="KW-0436">Ligase</keyword>
<name>A0A2A5IUK1_BACPU</name>
<dbReference type="InterPro" id="IPR042099">
    <property type="entry name" value="ANL_N_sf"/>
</dbReference>
<evidence type="ECO:0000259" key="5">
    <source>
        <dbReference type="Pfam" id="PF13193"/>
    </source>
</evidence>
<dbReference type="AlphaFoldDB" id="A0A2A5IUK1"/>
<keyword evidence="3" id="KW-0472">Membrane</keyword>
<proteinExistence type="inferred from homology"/>
<sequence length="487" mass="55528">MIRITESYAVHANMKPDHIAIIDEKESITYQEWHERVELSAQWLKETAHQQKRVAFLLLNGVPFLQMFAGAAAAGWTAVPLDPRWSHVECVEKLLLSQADLVIIDDRFMKRFEKDKLDMPVLSLSEWEERMNQMATVQTNKHDTKEDPVFYMGFTSGSTGSPKAFIRRQQSWIESFQMSASAFGITHKDHVLILGTLLSSHFLYGAISTLYFGGTVTLLEKFSPVKGKKVLEREGITAIYTVPTMTESLLQIDAFGDNPLLVISSGADWGISSKKQLVTNYPHVTFFDFYGTSELSFVSYLSSDDFLQKPHSVGRPFSTVRVEVRRADQTICQPHETGRIYVKSPMSFSGYLHEEKPPQEWLTVYDMGWLDEDGYLYMNGRENGMIVYGGLNIFPEEIERVLNKHPEVERSIVIGFPDPYWGEIPVAIIEKVQQTKTIREAVKEKLAVYKVPKKWLVIDQMIETSGGKIARASMKKWAEEQLSCKQS</sequence>
<dbReference type="InterPro" id="IPR045851">
    <property type="entry name" value="AMP-bd_C_sf"/>
</dbReference>
<dbReference type="Proteomes" id="UP000228754">
    <property type="component" value="Unassembled WGS sequence"/>
</dbReference>
<feature type="domain" description="AMP-binding enzyme C-terminal" evidence="5">
    <location>
        <begin position="397"/>
        <end position="468"/>
    </location>
</feature>
<dbReference type="Gene3D" id="3.30.300.30">
    <property type="match status" value="1"/>
</dbReference>
<comment type="similarity">
    <text evidence="1">Belongs to the ATP-dependent AMP-binding enzyme family.</text>
</comment>
<dbReference type="Gene3D" id="3.40.50.12780">
    <property type="entry name" value="N-terminal domain of ligase-like"/>
    <property type="match status" value="1"/>
</dbReference>
<dbReference type="PROSITE" id="PS00455">
    <property type="entry name" value="AMP_BINDING"/>
    <property type="match status" value="1"/>
</dbReference>
<keyword evidence="3" id="KW-0812">Transmembrane</keyword>
<reference evidence="6 7" key="1">
    <citation type="submission" date="2017-06" db="EMBL/GenBank/DDBJ databases">
        <title>Draft Genome Sequence of Bacillus sp Strain 36R Isolated from saline sediment at Atanasia, Sonora, Mexico.</title>
        <authorList>
            <person name="Sanchez Diaz R."/>
            <person name="Quiroz Macias M.E."/>
            <person name="Ibarra Gamez J.C."/>
            <person name="Enciso Ibarra J."/>
            <person name="Gomez Gil B."/>
            <person name="Galaviz Silva L."/>
        </authorList>
    </citation>
    <scope>NUCLEOTIDE SEQUENCE [LARGE SCALE GENOMIC DNA]</scope>
    <source>
        <strain evidence="6 7">36R_ATNSAL</strain>
    </source>
</reference>
<keyword evidence="3" id="KW-1133">Transmembrane helix</keyword>
<organism evidence="6 7">
    <name type="scientific">Bacillus pumilus</name>
    <name type="common">Bacillus mesentericus</name>
    <dbReference type="NCBI Taxonomy" id="1408"/>
    <lineage>
        <taxon>Bacteria</taxon>
        <taxon>Bacillati</taxon>
        <taxon>Bacillota</taxon>
        <taxon>Bacilli</taxon>
        <taxon>Bacillales</taxon>
        <taxon>Bacillaceae</taxon>
        <taxon>Bacillus</taxon>
    </lineage>
</organism>
<evidence type="ECO:0000259" key="4">
    <source>
        <dbReference type="Pfam" id="PF00501"/>
    </source>
</evidence>
<evidence type="ECO:0000313" key="6">
    <source>
        <dbReference type="EMBL" id="PCK20689.1"/>
    </source>
</evidence>
<dbReference type="Pfam" id="PF00501">
    <property type="entry name" value="AMP-binding"/>
    <property type="match status" value="1"/>
</dbReference>
<dbReference type="OrthoDB" id="9757771at2"/>
<feature type="domain" description="AMP-dependent synthetase/ligase" evidence="4">
    <location>
        <begin position="11"/>
        <end position="352"/>
    </location>
</feature>
<accession>A0A2A5IUK1</accession>
<dbReference type="PANTHER" id="PTHR43201">
    <property type="entry name" value="ACYL-COA SYNTHETASE"/>
    <property type="match status" value="1"/>
</dbReference>
<evidence type="ECO:0000256" key="2">
    <source>
        <dbReference type="ARBA" id="ARBA00022598"/>
    </source>
</evidence>
<evidence type="ECO:0000313" key="7">
    <source>
        <dbReference type="Proteomes" id="UP000228754"/>
    </source>
</evidence>
<evidence type="ECO:0000256" key="3">
    <source>
        <dbReference type="SAM" id="Phobius"/>
    </source>
</evidence>
<dbReference type="GO" id="GO:0006631">
    <property type="term" value="P:fatty acid metabolic process"/>
    <property type="evidence" value="ECO:0007669"/>
    <property type="project" value="TreeGrafter"/>
</dbReference>